<dbReference type="Pfam" id="PF24621">
    <property type="entry name" value="DHQS_C"/>
    <property type="match status" value="1"/>
</dbReference>
<organism evidence="4 5">
    <name type="scientific">Candidatus Magnetoglobus multicellularis str. Araruama</name>
    <dbReference type="NCBI Taxonomy" id="890399"/>
    <lineage>
        <taxon>Bacteria</taxon>
        <taxon>Pseudomonadati</taxon>
        <taxon>Thermodesulfobacteriota</taxon>
        <taxon>Desulfobacteria</taxon>
        <taxon>Desulfobacterales</taxon>
        <taxon>Desulfobacteraceae</taxon>
        <taxon>Candidatus Magnetoglobus</taxon>
    </lineage>
</organism>
<protein>
    <recommendedName>
        <fullName evidence="3">3-dehydroquinate synthase C-terminal domain-containing protein</fullName>
    </recommendedName>
</protein>
<feature type="domain" description="3-dehydroquinate synthase C-terminal" evidence="3">
    <location>
        <begin position="1"/>
        <end position="103"/>
    </location>
</feature>
<name>A0A1V1NT12_9BACT</name>
<evidence type="ECO:0000313" key="4">
    <source>
        <dbReference type="EMBL" id="ETR65626.1"/>
    </source>
</evidence>
<feature type="non-terminal residue" evidence="4">
    <location>
        <position position="1"/>
    </location>
</feature>
<accession>A0A1V1NT12</accession>
<dbReference type="Proteomes" id="UP000189670">
    <property type="component" value="Unassembled WGS sequence"/>
</dbReference>
<dbReference type="InterPro" id="IPR050071">
    <property type="entry name" value="Dehydroquinate_synthase"/>
</dbReference>
<dbReference type="GO" id="GO:0003856">
    <property type="term" value="F:3-dehydroquinate synthase activity"/>
    <property type="evidence" value="ECO:0007669"/>
    <property type="project" value="TreeGrafter"/>
</dbReference>
<dbReference type="GO" id="GO:0009073">
    <property type="term" value="P:aromatic amino acid family biosynthetic process"/>
    <property type="evidence" value="ECO:0007669"/>
    <property type="project" value="TreeGrafter"/>
</dbReference>
<evidence type="ECO:0000259" key="3">
    <source>
        <dbReference type="Pfam" id="PF24621"/>
    </source>
</evidence>
<reference evidence="5" key="1">
    <citation type="submission" date="2012-11" db="EMBL/GenBank/DDBJ databases">
        <authorList>
            <person name="Lucero-Rivera Y.E."/>
            <person name="Tovar-Ramirez D."/>
        </authorList>
    </citation>
    <scope>NUCLEOTIDE SEQUENCE [LARGE SCALE GENOMIC DNA]</scope>
    <source>
        <strain evidence="5">Araruama</strain>
    </source>
</reference>
<gene>
    <name evidence="4" type="ORF">OMM_13962</name>
</gene>
<sequence>SCLIKAKIVEKDEKESGLRVILNYGHTIGHVIEALGHYRDYPHGRAVAIGMLVEALIAKERGLIKQEFILEIGQLLKICKLNLQMPQAQAAQILDLIKIDKKAKSGKIRLVLPVAAGKVEVFSDISDEEIINACKIFSSQWP</sequence>
<dbReference type="AlphaFoldDB" id="A0A1V1NT12"/>
<dbReference type="PANTHER" id="PTHR43622">
    <property type="entry name" value="3-DEHYDROQUINATE SYNTHASE"/>
    <property type="match status" value="1"/>
</dbReference>
<dbReference type="SUPFAM" id="SSF56796">
    <property type="entry name" value="Dehydroquinate synthase-like"/>
    <property type="match status" value="1"/>
</dbReference>
<dbReference type="PANTHER" id="PTHR43622:SF7">
    <property type="entry name" value="3-DEHYDROQUINATE SYNTHASE, CHLOROPLASTIC"/>
    <property type="match status" value="1"/>
</dbReference>
<evidence type="ECO:0000256" key="1">
    <source>
        <dbReference type="ARBA" id="ARBA00023027"/>
    </source>
</evidence>
<evidence type="ECO:0000256" key="2">
    <source>
        <dbReference type="ARBA" id="ARBA00023239"/>
    </source>
</evidence>
<proteinExistence type="predicted"/>
<comment type="caution">
    <text evidence="4">The sequence shown here is derived from an EMBL/GenBank/DDBJ whole genome shotgun (WGS) entry which is preliminary data.</text>
</comment>
<keyword evidence="1" id="KW-0520">NAD</keyword>
<dbReference type="Gene3D" id="1.20.1090.10">
    <property type="entry name" value="Dehydroquinate synthase-like - alpha domain"/>
    <property type="match status" value="1"/>
</dbReference>
<dbReference type="EMBL" id="ATBP01002642">
    <property type="protein sequence ID" value="ETR65626.1"/>
    <property type="molecule type" value="Genomic_DNA"/>
</dbReference>
<evidence type="ECO:0000313" key="5">
    <source>
        <dbReference type="Proteomes" id="UP000189670"/>
    </source>
</evidence>
<dbReference type="InterPro" id="IPR056179">
    <property type="entry name" value="DHQS_C"/>
</dbReference>
<keyword evidence="2" id="KW-0456">Lyase</keyword>